<feature type="region of interest" description="Disordered" evidence="1">
    <location>
        <begin position="100"/>
        <end position="145"/>
    </location>
</feature>
<organism evidence="2 3">
    <name type="scientific">Halotia branconii CENA392</name>
    <dbReference type="NCBI Taxonomy" id="1539056"/>
    <lineage>
        <taxon>Bacteria</taxon>
        <taxon>Bacillati</taxon>
        <taxon>Cyanobacteriota</taxon>
        <taxon>Cyanophyceae</taxon>
        <taxon>Nostocales</taxon>
        <taxon>Nodulariaceae</taxon>
        <taxon>Halotia</taxon>
    </lineage>
</organism>
<sequence>MPHRHYPPAYLRYVKARLWNLGKPSFWGTAIFLSVVGLVIREYWSNPDAFTYKQKNQVTSIQPQDSSLTAEDKAIAADIDNSPTLYNDLKDINLPAITSTSQDNSQAKNSKSLSQDVIGKQQSSNSVKSSSGLGTVSNASIPKEQNPFVSKAENLLRFGTPENNSQFAGVKSLNTSSELTGAAETSSRIGIGLVTPTDKSENSNSLISPLQTPLNQSSNQSPSSFNGINSTPSRLNGGTGYIQPTVPNARSSSDNNLNNGQVLPSQTFSPTTKLNTGIGYIQPSLPSPYNNLNNGQVLPSQTFSPTTKLNTGTSYIQPNVPNSTSNPYNNLNSNQTLPNQVQPVSGIPPVNSVTSTNITPYSIQTPNPNFVTPQTPIAPSNSENFIWKQPTQLPQSNLSVPRQIPGQYTGGVQNNGYSYP</sequence>
<evidence type="ECO:0000313" key="3">
    <source>
        <dbReference type="Proteomes" id="UP001223520"/>
    </source>
</evidence>
<feature type="compositionally biased region" description="Polar residues" evidence="1">
    <location>
        <begin position="225"/>
        <end position="236"/>
    </location>
</feature>
<feature type="region of interest" description="Disordered" evidence="1">
    <location>
        <begin position="190"/>
        <end position="269"/>
    </location>
</feature>
<evidence type="ECO:0000256" key="1">
    <source>
        <dbReference type="SAM" id="MobiDB-lite"/>
    </source>
</evidence>
<accession>A0AAJ6NS75</accession>
<protein>
    <submittedName>
        <fullName evidence="2">Uncharacterized protein</fullName>
    </submittedName>
</protein>
<feature type="compositionally biased region" description="Low complexity" evidence="1">
    <location>
        <begin position="210"/>
        <end position="224"/>
    </location>
</feature>
<dbReference type="RefSeq" id="WP_281482838.1">
    <property type="nucleotide sequence ID" value="NZ_CP124543.1"/>
</dbReference>
<proteinExistence type="predicted"/>
<dbReference type="Proteomes" id="UP001223520">
    <property type="component" value="Chromosome"/>
</dbReference>
<dbReference type="KEGG" id="hbq:QI031_28050"/>
<reference evidence="2 3" key="1">
    <citation type="journal article" date="2023" name="Limnol Oceanogr Lett">
        <title>Environmental adaptations by the intertidal Antarctic cyanobacterium Halotia branconii CENA392 as revealed using long-read genome sequencing.</title>
        <authorList>
            <person name="Dextro R.B."/>
            <person name="Delbaje E."/>
            <person name="Freitas P.N.N."/>
            <person name="Geraldes V."/>
            <person name="Pinto E."/>
            <person name="Long P.F."/>
            <person name="Fiore M.F."/>
        </authorList>
    </citation>
    <scope>NUCLEOTIDE SEQUENCE [LARGE SCALE GENOMIC DNA]</scope>
    <source>
        <strain evidence="2 3">CENA392</strain>
    </source>
</reference>
<feature type="compositionally biased region" description="Low complexity" evidence="1">
    <location>
        <begin position="120"/>
        <end position="131"/>
    </location>
</feature>
<name>A0AAJ6NS75_9CYAN</name>
<dbReference type="AlphaFoldDB" id="A0AAJ6NS75"/>
<dbReference type="EMBL" id="CP124543">
    <property type="protein sequence ID" value="WGV25539.1"/>
    <property type="molecule type" value="Genomic_DNA"/>
</dbReference>
<gene>
    <name evidence="2" type="ORF">QI031_28050</name>
</gene>
<evidence type="ECO:0000313" key="2">
    <source>
        <dbReference type="EMBL" id="WGV25539.1"/>
    </source>
</evidence>
<feature type="compositionally biased region" description="Polar residues" evidence="1">
    <location>
        <begin position="245"/>
        <end position="269"/>
    </location>
</feature>
<keyword evidence="3" id="KW-1185">Reference proteome</keyword>
<feature type="compositionally biased region" description="Polar residues" evidence="1">
    <location>
        <begin position="100"/>
        <end position="115"/>
    </location>
</feature>